<protein>
    <submittedName>
        <fullName evidence="2">Uncharacterized protein</fullName>
    </submittedName>
</protein>
<evidence type="ECO:0000313" key="3">
    <source>
        <dbReference type="Proteomes" id="UP000029714"/>
    </source>
</evidence>
<evidence type="ECO:0000313" key="1">
    <source>
        <dbReference type="EMBL" id="MWV68750.1"/>
    </source>
</evidence>
<dbReference type="EMBL" id="QBIU01000001">
    <property type="protein sequence ID" value="MWV68750.1"/>
    <property type="molecule type" value="Genomic_DNA"/>
</dbReference>
<evidence type="ECO:0000313" key="4">
    <source>
        <dbReference type="Proteomes" id="UP000477070"/>
    </source>
</evidence>
<reference evidence="2 3" key="1">
    <citation type="journal article" date="2014" name="Genome Announc.">
        <title>Draft genome sequences of eight enterohepatic helicobacter species isolated from both laboratory and wild rodents.</title>
        <authorList>
            <person name="Sheh A."/>
            <person name="Shen Z."/>
            <person name="Fox J.G."/>
        </authorList>
    </citation>
    <scope>NUCLEOTIDE SEQUENCE [LARGE SCALE GENOMIC DNA]</scope>
    <source>
        <strain evidence="2 3">MIT 97-6194</strain>
    </source>
</reference>
<reference evidence="1 4" key="4">
    <citation type="submission" date="2019-12" db="EMBL/GenBank/DDBJ databases">
        <title>Multi-Generational Helicobacter saguini Isolates.</title>
        <authorList>
            <person name="Mannion A."/>
            <person name="Shen Z."/>
            <person name="Fox J.G."/>
        </authorList>
    </citation>
    <scope>NUCLEOTIDE SEQUENCE [LARGE SCALE GENOMIC DNA]</scope>
    <source>
        <strain evidence="1">16-048</strain>
        <strain evidence="4">16-048 (F4)</strain>
    </source>
</reference>
<evidence type="ECO:0000313" key="2">
    <source>
        <dbReference type="EMBL" id="TLD91878.1"/>
    </source>
</evidence>
<dbReference type="EMBL" id="JRMP02000026">
    <property type="protein sequence ID" value="TLD91878.1"/>
    <property type="molecule type" value="Genomic_DNA"/>
</dbReference>
<keyword evidence="3" id="KW-1185">Reference proteome</keyword>
<dbReference type="RefSeq" id="WP_034571634.1">
    <property type="nucleotide sequence ID" value="NZ_JRMP02000026.1"/>
</dbReference>
<reference evidence="2 3" key="2">
    <citation type="journal article" date="2016" name="Infect. Immun.">
        <title>Helicobacter saguini, a Novel Helicobacter Isolated from Cotton-Top Tamarins with Ulcerative Colitis, Has Proinflammatory Properties and Induces Typhlocolitis and Dysplasia in Gnotobiotic IL-10-/- Mice.</title>
        <authorList>
            <person name="Shen Z."/>
            <person name="Mannion A."/>
            <person name="Whary M.T."/>
            <person name="Muthupalani S."/>
            <person name="Sheh A."/>
            <person name="Feng Y."/>
            <person name="Gong G."/>
            <person name="Vandamme P."/>
            <person name="Holcombe H.R."/>
            <person name="Paster B.J."/>
            <person name="Fox J.G."/>
        </authorList>
    </citation>
    <scope>NUCLEOTIDE SEQUENCE [LARGE SCALE GENOMIC DNA]</scope>
    <source>
        <strain evidence="2 3">MIT 97-6194</strain>
    </source>
</reference>
<accession>A0A099B9E1</accession>
<reference evidence="2" key="3">
    <citation type="submission" date="2018-04" db="EMBL/GenBank/DDBJ databases">
        <authorList>
            <person name="Sheh A."/>
            <person name="Shen Z."/>
            <person name="Mannion A.J."/>
            <person name="Fox J.G."/>
        </authorList>
    </citation>
    <scope>NUCLEOTIDE SEQUENCE</scope>
    <source>
        <strain evidence="2">MIT 97-6194</strain>
    </source>
</reference>
<name>A0A099B9E1_9HELI</name>
<dbReference type="AlphaFoldDB" id="A0A099B9E1"/>
<dbReference type="Proteomes" id="UP000477070">
    <property type="component" value="Unassembled WGS sequence"/>
</dbReference>
<comment type="caution">
    <text evidence="2">The sequence shown here is derived from an EMBL/GenBank/DDBJ whole genome shotgun (WGS) entry which is preliminary data.</text>
</comment>
<dbReference type="Proteomes" id="UP000029714">
    <property type="component" value="Unassembled WGS sequence"/>
</dbReference>
<sequence>MLYFNSKADVLEIVESYEFVIKILENVSDLRKNLRLLKNAKSGLFASFANDCKVEFLESALNSKSNK</sequence>
<organism evidence="2 3">
    <name type="scientific">Helicobacter saguini</name>
    <dbReference type="NCBI Taxonomy" id="1548018"/>
    <lineage>
        <taxon>Bacteria</taxon>
        <taxon>Pseudomonadati</taxon>
        <taxon>Campylobacterota</taxon>
        <taxon>Epsilonproteobacteria</taxon>
        <taxon>Campylobacterales</taxon>
        <taxon>Helicobacteraceae</taxon>
        <taxon>Helicobacter</taxon>
    </lineage>
</organism>
<proteinExistence type="predicted"/>
<gene>
    <name evidence="1" type="ORF">DCO61_01580</name>
    <name evidence="2" type="ORF">LS64_011185</name>
</gene>